<dbReference type="OrthoDB" id="1755431at2"/>
<organism evidence="1 2">
    <name type="scientific">Henriciella algicola</name>
    <dbReference type="NCBI Taxonomy" id="1608422"/>
    <lineage>
        <taxon>Bacteria</taxon>
        <taxon>Pseudomonadati</taxon>
        <taxon>Pseudomonadota</taxon>
        <taxon>Alphaproteobacteria</taxon>
        <taxon>Hyphomonadales</taxon>
        <taxon>Hyphomonadaceae</taxon>
        <taxon>Henriciella</taxon>
    </lineage>
</organism>
<protein>
    <recommendedName>
        <fullName evidence="3">Protein phosphatase 2C domain-containing protein</fullName>
    </recommendedName>
</protein>
<proteinExistence type="predicted"/>
<evidence type="ECO:0000313" key="2">
    <source>
        <dbReference type="Proteomes" id="UP000265845"/>
    </source>
</evidence>
<gene>
    <name evidence="1" type="ORF">D1222_14535</name>
</gene>
<evidence type="ECO:0000313" key="1">
    <source>
        <dbReference type="EMBL" id="RIJ27607.1"/>
    </source>
</evidence>
<keyword evidence="2" id="KW-1185">Reference proteome</keyword>
<dbReference type="Proteomes" id="UP000265845">
    <property type="component" value="Unassembled WGS sequence"/>
</dbReference>
<accession>A0A399RC49</accession>
<dbReference type="EMBL" id="QWGA01000008">
    <property type="protein sequence ID" value="RIJ27607.1"/>
    <property type="molecule type" value="Genomic_DNA"/>
</dbReference>
<evidence type="ECO:0008006" key="3">
    <source>
        <dbReference type="Google" id="ProtNLM"/>
    </source>
</evidence>
<name>A0A399RC49_9PROT</name>
<dbReference type="RefSeq" id="WP_119454984.1">
    <property type="nucleotide sequence ID" value="NZ_QWGA01000008.1"/>
</dbReference>
<comment type="caution">
    <text evidence="1">The sequence shown here is derived from an EMBL/GenBank/DDBJ whole genome shotgun (WGS) entry which is preliminary data.</text>
</comment>
<sequence length="298" mass="32214">MAALDFIQSLSRAGGISPNDDRANGAEGASRGHAWVIDGATGVSDQTYVSTEGSDAAWLAAQLDTHFAELPQTSEPIRVALRRIIGRVRDDYLLQASPSTVPDFAIPSAAALYCGWEQSGHRVHIRFSGLGDCSAIVREATGLLHIIGDLSSGGDAHMLDRFAAFHGDESETAQDELRAFLQQQRSRMNKPDGYWVFSIAPEAASHITECTLCLRSPADLLMMTDGFARLIDHFHAYTPERLLDAALQRGLDPLYEELRALEAGDPDRTAAPRVKQEDDASAVLVRLEASDAPSGEVA</sequence>
<reference evidence="1 2" key="1">
    <citation type="submission" date="2018-08" db="EMBL/GenBank/DDBJ databases">
        <title>Henriciella mobilis sp. nov., isolated from seawater.</title>
        <authorList>
            <person name="Cheng H."/>
            <person name="Wu Y.-H."/>
            <person name="Xu X.-W."/>
            <person name="Guo L.-L."/>
        </authorList>
    </citation>
    <scope>NUCLEOTIDE SEQUENCE [LARGE SCALE GENOMIC DNA]</scope>
    <source>
        <strain evidence="1 2">CCUG67844</strain>
    </source>
</reference>
<dbReference type="AlphaFoldDB" id="A0A399RC49"/>